<evidence type="ECO:0000256" key="3">
    <source>
        <dbReference type="ARBA" id="ARBA00022692"/>
    </source>
</evidence>
<dbReference type="GO" id="GO:0055085">
    <property type="term" value="P:transmembrane transport"/>
    <property type="evidence" value="ECO:0007669"/>
    <property type="project" value="InterPro"/>
</dbReference>
<keyword evidence="3 6" id="KW-0812">Transmembrane</keyword>
<evidence type="ECO:0000256" key="1">
    <source>
        <dbReference type="ARBA" id="ARBA00004141"/>
    </source>
</evidence>
<dbReference type="KEGG" id="wei:EQG49_08725"/>
<accession>A0A4P6YV05</accession>
<sequence>MINFLQENGVQLLYKTWQQLYISAIAIALGMAVAIPLGIILTRFPKTAKIVLGIASMLQTVPSLALLALMIPLFGIGKVPAIIALFIYSLLPILRNTYLGMDGVDRNLIDAAKGMGMTTWQSIRRVQIPFALPVIMTGVRLASVYVIAWATLASYIGAGGLGDFIFSGLNLYQPAFIIGGTVPVMIMALLVDWALGKLEKRLTPINLRKAANA</sequence>
<keyword evidence="5 6" id="KW-0472">Membrane</keyword>
<dbReference type="SUPFAM" id="SSF161098">
    <property type="entry name" value="MetI-like"/>
    <property type="match status" value="1"/>
</dbReference>
<dbReference type="AlphaFoldDB" id="A0A4P6YV05"/>
<proteinExistence type="inferred from homology"/>
<dbReference type="PANTHER" id="PTHR30177">
    <property type="entry name" value="GLYCINE BETAINE/L-PROLINE TRANSPORT SYSTEM PERMEASE PROTEIN PROW"/>
    <property type="match status" value="1"/>
</dbReference>
<feature type="transmembrane region" description="Helical" evidence="6">
    <location>
        <begin position="130"/>
        <end position="156"/>
    </location>
</feature>
<evidence type="ECO:0000256" key="2">
    <source>
        <dbReference type="ARBA" id="ARBA00022448"/>
    </source>
</evidence>
<comment type="subcellular location">
    <subcellularLocation>
        <location evidence="6">Cell membrane</location>
        <topology evidence="6">Multi-pass membrane protein</topology>
    </subcellularLocation>
    <subcellularLocation>
        <location evidence="1">Membrane</location>
        <topology evidence="1">Multi-pass membrane protein</topology>
    </subcellularLocation>
</comment>
<dbReference type="CDD" id="cd06261">
    <property type="entry name" value="TM_PBP2"/>
    <property type="match status" value="1"/>
</dbReference>
<organism evidence="8 9">
    <name type="scientific">Periweissella cryptocerci</name>
    <dbReference type="NCBI Taxonomy" id="2506420"/>
    <lineage>
        <taxon>Bacteria</taxon>
        <taxon>Bacillati</taxon>
        <taxon>Bacillota</taxon>
        <taxon>Bacilli</taxon>
        <taxon>Lactobacillales</taxon>
        <taxon>Lactobacillaceae</taxon>
        <taxon>Periweissella</taxon>
    </lineage>
</organism>
<dbReference type="GO" id="GO:0005886">
    <property type="term" value="C:plasma membrane"/>
    <property type="evidence" value="ECO:0007669"/>
    <property type="project" value="UniProtKB-SubCell"/>
</dbReference>
<dbReference type="FunFam" id="1.10.3720.10:FF:000001">
    <property type="entry name" value="Glycine betaine ABC transporter, permease"/>
    <property type="match status" value="1"/>
</dbReference>
<evidence type="ECO:0000259" key="7">
    <source>
        <dbReference type="PROSITE" id="PS50928"/>
    </source>
</evidence>
<dbReference type="Gene3D" id="1.10.3720.10">
    <property type="entry name" value="MetI-like"/>
    <property type="match status" value="1"/>
</dbReference>
<evidence type="ECO:0000256" key="6">
    <source>
        <dbReference type="RuleBase" id="RU363032"/>
    </source>
</evidence>
<protein>
    <submittedName>
        <fullName evidence="8">ABC transporter permease</fullName>
    </submittedName>
</protein>
<keyword evidence="2 6" id="KW-0813">Transport</keyword>
<evidence type="ECO:0000313" key="8">
    <source>
        <dbReference type="EMBL" id="QBO36553.1"/>
    </source>
</evidence>
<evidence type="ECO:0000256" key="5">
    <source>
        <dbReference type="ARBA" id="ARBA00023136"/>
    </source>
</evidence>
<dbReference type="InterPro" id="IPR000515">
    <property type="entry name" value="MetI-like"/>
</dbReference>
<dbReference type="OrthoDB" id="9801163at2"/>
<dbReference type="Pfam" id="PF00528">
    <property type="entry name" value="BPD_transp_1"/>
    <property type="match status" value="1"/>
</dbReference>
<dbReference type="GO" id="GO:0031460">
    <property type="term" value="P:glycine betaine transport"/>
    <property type="evidence" value="ECO:0007669"/>
    <property type="project" value="TreeGrafter"/>
</dbReference>
<dbReference type="EMBL" id="CP037940">
    <property type="protein sequence ID" value="QBO36553.1"/>
    <property type="molecule type" value="Genomic_DNA"/>
</dbReference>
<name>A0A4P6YV05_9LACO</name>
<comment type="similarity">
    <text evidence="6">Belongs to the binding-protein-dependent transport system permease family.</text>
</comment>
<dbReference type="PANTHER" id="PTHR30177:SF28">
    <property type="entry name" value="CHOLINE TRANSPORT SYSTEM PERMEASE PROTEIN OPUBB"/>
    <property type="match status" value="1"/>
</dbReference>
<dbReference type="InterPro" id="IPR051204">
    <property type="entry name" value="ABC_transp_perm/SBD"/>
</dbReference>
<evidence type="ECO:0000256" key="4">
    <source>
        <dbReference type="ARBA" id="ARBA00022989"/>
    </source>
</evidence>
<dbReference type="PROSITE" id="PS50928">
    <property type="entry name" value="ABC_TM1"/>
    <property type="match status" value="1"/>
</dbReference>
<feature type="transmembrane region" description="Helical" evidence="6">
    <location>
        <begin position="176"/>
        <end position="195"/>
    </location>
</feature>
<feature type="domain" description="ABC transmembrane type-1" evidence="7">
    <location>
        <begin position="16"/>
        <end position="195"/>
    </location>
</feature>
<evidence type="ECO:0000313" key="9">
    <source>
        <dbReference type="Proteomes" id="UP000292886"/>
    </source>
</evidence>
<feature type="transmembrane region" description="Helical" evidence="6">
    <location>
        <begin position="20"/>
        <end position="41"/>
    </location>
</feature>
<keyword evidence="9" id="KW-1185">Reference proteome</keyword>
<keyword evidence="4 6" id="KW-1133">Transmembrane helix</keyword>
<dbReference type="RefSeq" id="WP_133363630.1">
    <property type="nucleotide sequence ID" value="NZ_CP037940.1"/>
</dbReference>
<reference evidence="9" key="1">
    <citation type="submission" date="2019-03" db="EMBL/GenBank/DDBJ databases">
        <title>Weissella sp. 26KH-42 Genome sequencing.</title>
        <authorList>
            <person name="Heo J."/>
            <person name="Kim S.-J."/>
            <person name="Kim J.-S."/>
            <person name="Hong S.-B."/>
            <person name="Kwon S.-W."/>
        </authorList>
    </citation>
    <scope>NUCLEOTIDE SEQUENCE [LARGE SCALE GENOMIC DNA]</scope>
    <source>
        <strain evidence="9">26KH-42</strain>
    </source>
</reference>
<gene>
    <name evidence="8" type="ORF">EQG49_08725</name>
</gene>
<dbReference type="Proteomes" id="UP000292886">
    <property type="component" value="Chromosome"/>
</dbReference>
<dbReference type="InterPro" id="IPR035906">
    <property type="entry name" value="MetI-like_sf"/>
</dbReference>